<feature type="domain" description="Mannosidase Ig/CBM-like" evidence="6">
    <location>
        <begin position="629"/>
        <end position="703"/>
    </location>
</feature>
<dbReference type="InterPro" id="IPR051913">
    <property type="entry name" value="GH2_Domain-Containing"/>
</dbReference>
<evidence type="ECO:0000313" key="9">
    <source>
        <dbReference type="Proteomes" id="UP000632659"/>
    </source>
</evidence>
<dbReference type="Pfam" id="PF22666">
    <property type="entry name" value="Glyco_hydro_2_N2"/>
    <property type="match status" value="1"/>
</dbReference>
<dbReference type="Gene3D" id="3.20.20.80">
    <property type="entry name" value="Glycosidases"/>
    <property type="match status" value="1"/>
</dbReference>
<keyword evidence="3" id="KW-0326">Glycosidase</keyword>
<dbReference type="SUPFAM" id="SSF51445">
    <property type="entry name" value="(Trans)glycosidases"/>
    <property type="match status" value="1"/>
</dbReference>
<dbReference type="Pfam" id="PF17786">
    <property type="entry name" value="Mannosidase_ig"/>
    <property type="match status" value="1"/>
</dbReference>
<sequence>MTTKMKLNLKQGWKVMQDVHNTAENLKLYQDETVLYSMGAQLSEWEDLEELKHLQLIFSDQPYWGRELRYFNQAPWWYKNEFEVPEHAGSHCVIRFSNVDYYCKVWFNGVLLGEHEGYSIPFEFCVDDLLKKGEANTLMVKVWSPWDDTVDGDKQERRTFLILRNMVKGTYEHSDTFIQRDVNPIGIYGDVTVEVTEKASFQGRPEITYTLDETLKNVSLNAKVRVTNVSEKYNLRLVCVDKLTKEIICSETVPVSKNGEVSISAAAKNIHLWNTWDRGGQWLYDLITVLEDQNGNEVYRYHEVTGFRKIEMVRNEKETTFYLNNKKLYIRGTSYFPDVYVSAMNKERYKRDLLSIKACGFNLVRVHVHVEFELFYELCTEIGIAVIQDSEYNWAHPDNDIFADRFIDVFLQTVDLLKRHPAIICWICMNEPGLLDAEQAKEAEGDAAAGMRGHSRSMDVNPGPALYKATCEHDPSRPVIKGSFCESDPFSGDSHNYIGSLHGDGTHYREIYGTIEKFNTEYGFDAPPCADSLKKMPKLYRRLNGLVDRLDEIGHYQYLLLKYYTEHYRIQKYSPNSGYVQFLYNDIGPQSFYGIFDWWGLPKDGLDAMLESNMPTGIFLKFNEKLDGIYAVNDLLTPIGSCTVKWVITDGKGNVIQKEEKQIEIGADDIVKVCDLNVDTSSFDRVDVALVVLKDGESVCSNHYEDLFNMPEHTHGHPSRITHEMGMRLYFA</sequence>
<dbReference type="SUPFAM" id="SSF49303">
    <property type="entry name" value="beta-Galactosidase/glucuronidase domain"/>
    <property type="match status" value="2"/>
</dbReference>
<comment type="similarity">
    <text evidence="1">Belongs to the glycosyl hydrolase 2 family.</text>
</comment>
<dbReference type="PANTHER" id="PTHR42732:SF1">
    <property type="entry name" value="BETA-MANNOSIDASE"/>
    <property type="match status" value="1"/>
</dbReference>
<dbReference type="GO" id="GO:0004553">
    <property type="term" value="F:hydrolase activity, hydrolyzing O-glycosyl compounds"/>
    <property type="evidence" value="ECO:0007669"/>
    <property type="project" value="InterPro"/>
</dbReference>
<dbReference type="PANTHER" id="PTHR42732">
    <property type="entry name" value="BETA-GALACTOSIDASE"/>
    <property type="match status" value="1"/>
</dbReference>
<comment type="caution">
    <text evidence="8">The sequence shown here is derived from an EMBL/GenBank/DDBJ whole genome shotgun (WGS) entry which is preliminary data.</text>
</comment>
<feature type="domain" description="Beta-mannosidase-like galactose-binding" evidence="7">
    <location>
        <begin position="62"/>
        <end position="156"/>
    </location>
</feature>
<evidence type="ECO:0000259" key="4">
    <source>
        <dbReference type="Pfam" id="PF00703"/>
    </source>
</evidence>
<dbReference type="InterPro" id="IPR006103">
    <property type="entry name" value="Glyco_hydro_2_cat"/>
</dbReference>
<keyword evidence="9" id="KW-1185">Reference proteome</keyword>
<evidence type="ECO:0000256" key="3">
    <source>
        <dbReference type="ARBA" id="ARBA00023295"/>
    </source>
</evidence>
<dbReference type="Gene3D" id="2.60.40.10">
    <property type="entry name" value="Immunoglobulins"/>
    <property type="match status" value="1"/>
</dbReference>
<dbReference type="EMBL" id="JACRTL010000009">
    <property type="protein sequence ID" value="MBC8611904.1"/>
    <property type="molecule type" value="Genomic_DNA"/>
</dbReference>
<evidence type="ECO:0000259" key="6">
    <source>
        <dbReference type="Pfam" id="PF17786"/>
    </source>
</evidence>
<dbReference type="Pfam" id="PF02836">
    <property type="entry name" value="Glyco_hydro_2_C"/>
    <property type="match status" value="1"/>
</dbReference>
<dbReference type="GO" id="GO:0005975">
    <property type="term" value="P:carbohydrate metabolic process"/>
    <property type="evidence" value="ECO:0007669"/>
    <property type="project" value="InterPro"/>
</dbReference>
<organism evidence="8 9">
    <name type="scientific">Massiliimalia timonensis</name>
    <dbReference type="NCBI Taxonomy" id="1987501"/>
    <lineage>
        <taxon>Bacteria</taxon>
        <taxon>Bacillati</taxon>
        <taxon>Bacillota</taxon>
        <taxon>Clostridia</taxon>
        <taxon>Eubacteriales</taxon>
        <taxon>Oscillospiraceae</taxon>
        <taxon>Massiliimalia</taxon>
    </lineage>
</organism>
<dbReference type="InterPro" id="IPR036156">
    <property type="entry name" value="Beta-gal/glucu_dom_sf"/>
</dbReference>
<dbReference type="InterPro" id="IPR006102">
    <property type="entry name" value="Ig-like_GH2"/>
</dbReference>
<dbReference type="Gene3D" id="2.60.120.260">
    <property type="entry name" value="Galactose-binding domain-like"/>
    <property type="match status" value="1"/>
</dbReference>
<dbReference type="InterPro" id="IPR017853">
    <property type="entry name" value="GH"/>
</dbReference>
<feature type="domain" description="Glycoside hydrolase family 2 immunoglobulin-like beta-sandwich" evidence="4">
    <location>
        <begin position="206"/>
        <end position="308"/>
    </location>
</feature>
<protein>
    <submittedName>
        <fullName evidence="8">Beta-galactosidase</fullName>
    </submittedName>
</protein>
<dbReference type="Pfam" id="PF00703">
    <property type="entry name" value="Glyco_hydro_2"/>
    <property type="match status" value="1"/>
</dbReference>
<dbReference type="InterPro" id="IPR041447">
    <property type="entry name" value="Mannosidase_ig"/>
</dbReference>
<proteinExistence type="inferred from homology"/>
<reference evidence="8" key="1">
    <citation type="submission" date="2020-08" db="EMBL/GenBank/DDBJ databases">
        <title>Genome public.</title>
        <authorList>
            <person name="Liu C."/>
            <person name="Sun Q."/>
        </authorList>
    </citation>
    <scope>NUCLEOTIDE SEQUENCE</scope>
    <source>
        <strain evidence="8">NSJ-15</strain>
    </source>
</reference>
<name>A0A8J6TR46_9FIRM</name>
<evidence type="ECO:0000256" key="1">
    <source>
        <dbReference type="ARBA" id="ARBA00007401"/>
    </source>
</evidence>
<dbReference type="InterPro" id="IPR054593">
    <property type="entry name" value="Beta-mannosidase-like_N2"/>
</dbReference>
<accession>A0A8J6TR46</accession>
<dbReference type="Proteomes" id="UP000632659">
    <property type="component" value="Unassembled WGS sequence"/>
</dbReference>
<gene>
    <name evidence="8" type="ORF">H8702_12470</name>
</gene>
<keyword evidence="2" id="KW-0378">Hydrolase</keyword>
<evidence type="ECO:0000259" key="7">
    <source>
        <dbReference type="Pfam" id="PF22666"/>
    </source>
</evidence>
<evidence type="ECO:0000313" key="8">
    <source>
        <dbReference type="EMBL" id="MBC8611904.1"/>
    </source>
</evidence>
<dbReference type="InterPro" id="IPR013783">
    <property type="entry name" value="Ig-like_fold"/>
</dbReference>
<evidence type="ECO:0000256" key="2">
    <source>
        <dbReference type="ARBA" id="ARBA00022801"/>
    </source>
</evidence>
<dbReference type="AlphaFoldDB" id="A0A8J6TR46"/>
<evidence type="ECO:0000259" key="5">
    <source>
        <dbReference type="Pfam" id="PF02836"/>
    </source>
</evidence>
<feature type="domain" description="Glycoside hydrolase family 2 catalytic" evidence="5">
    <location>
        <begin position="317"/>
        <end position="479"/>
    </location>
</feature>
<dbReference type="SUPFAM" id="SSF49785">
    <property type="entry name" value="Galactose-binding domain-like"/>
    <property type="match status" value="1"/>
</dbReference>
<dbReference type="InterPro" id="IPR008979">
    <property type="entry name" value="Galactose-bd-like_sf"/>
</dbReference>